<feature type="region of interest" description="Disordered" evidence="9">
    <location>
        <begin position="801"/>
        <end position="821"/>
    </location>
</feature>
<evidence type="ECO:0000256" key="8">
    <source>
        <dbReference type="PIRSR" id="PIRSR628651-51"/>
    </source>
</evidence>
<feature type="compositionally biased region" description="Basic and acidic residues" evidence="9">
    <location>
        <begin position="801"/>
        <end position="812"/>
    </location>
</feature>
<feature type="compositionally biased region" description="Basic and acidic residues" evidence="9">
    <location>
        <begin position="632"/>
        <end position="642"/>
    </location>
</feature>
<dbReference type="SMART" id="SM00249">
    <property type="entry name" value="PHD"/>
    <property type="match status" value="1"/>
</dbReference>
<feature type="region of interest" description="Disordered" evidence="9">
    <location>
        <begin position="1"/>
        <end position="39"/>
    </location>
</feature>
<keyword evidence="3 8" id="KW-0479">Metal-binding</keyword>
<evidence type="ECO:0000256" key="7">
    <source>
        <dbReference type="ARBA" id="ARBA00023242"/>
    </source>
</evidence>
<feature type="compositionally biased region" description="Low complexity" evidence="9">
    <location>
        <begin position="554"/>
        <end position="564"/>
    </location>
</feature>
<keyword evidence="7" id="KW-0539">Nucleus</keyword>
<evidence type="ECO:0000313" key="12">
    <source>
        <dbReference type="Proteomes" id="UP000250266"/>
    </source>
</evidence>
<evidence type="ECO:0000256" key="2">
    <source>
        <dbReference type="ARBA" id="ARBA00010210"/>
    </source>
</evidence>
<feature type="compositionally biased region" description="Basic residues" evidence="9">
    <location>
        <begin position="1"/>
        <end position="10"/>
    </location>
</feature>
<feature type="region of interest" description="Disordered" evidence="9">
    <location>
        <begin position="323"/>
        <end position="356"/>
    </location>
</feature>
<protein>
    <recommendedName>
        <fullName evidence="10">Zinc finger PHD-type domain-containing protein</fullName>
    </recommendedName>
</protein>
<feature type="binding site" evidence="8">
    <location>
        <position position="743"/>
    </location>
    <ligand>
        <name>Zn(2+)</name>
        <dbReference type="ChEBI" id="CHEBI:29105"/>
        <label>2</label>
    </ligand>
</feature>
<comment type="subcellular location">
    <subcellularLocation>
        <location evidence="1">Nucleus</location>
    </subcellularLocation>
</comment>
<dbReference type="InterPro" id="IPR019786">
    <property type="entry name" value="Zinc_finger_PHD-type_CS"/>
</dbReference>
<evidence type="ECO:0000256" key="1">
    <source>
        <dbReference type="ARBA" id="ARBA00004123"/>
    </source>
</evidence>
<feature type="binding site" evidence="8">
    <location>
        <position position="699"/>
    </location>
    <ligand>
        <name>Zn(2+)</name>
        <dbReference type="ChEBI" id="CHEBI:29105"/>
        <label>1</label>
    </ligand>
</feature>
<dbReference type="EMBL" id="KV744901">
    <property type="protein sequence ID" value="OCK82035.1"/>
    <property type="molecule type" value="Genomic_DNA"/>
</dbReference>
<evidence type="ECO:0000313" key="11">
    <source>
        <dbReference type="EMBL" id="OCK82035.1"/>
    </source>
</evidence>
<feature type="binding site" evidence="8">
    <location>
        <position position="727"/>
    </location>
    <ligand>
        <name>Zn(2+)</name>
        <dbReference type="ChEBI" id="CHEBI:29105"/>
        <label>1</label>
    </ligand>
</feature>
<feature type="binding site" evidence="8">
    <location>
        <position position="740"/>
    </location>
    <ligand>
        <name>Zn(2+)</name>
        <dbReference type="ChEBI" id="CHEBI:29105"/>
        <label>2</label>
    </ligand>
</feature>
<dbReference type="InterPro" id="IPR001965">
    <property type="entry name" value="Znf_PHD"/>
</dbReference>
<dbReference type="InterPro" id="IPR011011">
    <property type="entry name" value="Znf_FYVE_PHD"/>
</dbReference>
<reference evidence="11 12" key="1">
    <citation type="journal article" date="2016" name="Nat. Commun.">
        <title>Ectomycorrhizal ecology is imprinted in the genome of the dominant symbiotic fungus Cenococcum geophilum.</title>
        <authorList>
            <consortium name="DOE Joint Genome Institute"/>
            <person name="Peter M."/>
            <person name="Kohler A."/>
            <person name="Ohm R.A."/>
            <person name="Kuo A."/>
            <person name="Krutzmann J."/>
            <person name="Morin E."/>
            <person name="Arend M."/>
            <person name="Barry K.W."/>
            <person name="Binder M."/>
            <person name="Choi C."/>
            <person name="Clum A."/>
            <person name="Copeland A."/>
            <person name="Grisel N."/>
            <person name="Haridas S."/>
            <person name="Kipfer T."/>
            <person name="LaButti K."/>
            <person name="Lindquist E."/>
            <person name="Lipzen A."/>
            <person name="Maire R."/>
            <person name="Meier B."/>
            <person name="Mihaltcheva S."/>
            <person name="Molinier V."/>
            <person name="Murat C."/>
            <person name="Poggeler S."/>
            <person name="Quandt C.A."/>
            <person name="Sperisen C."/>
            <person name="Tritt A."/>
            <person name="Tisserant E."/>
            <person name="Crous P.W."/>
            <person name="Henrissat B."/>
            <person name="Nehls U."/>
            <person name="Egli S."/>
            <person name="Spatafora J.W."/>
            <person name="Grigoriev I.V."/>
            <person name="Martin F.M."/>
        </authorList>
    </citation>
    <scope>NUCLEOTIDE SEQUENCE [LARGE SCALE GENOMIC DNA]</scope>
    <source>
        <strain evidence="11 12">CBS 459.81</strain>
    </source>
</reference>
<proteinExistence type="inferred from homology"/>
<feature type="binding site" evidence="8">
    <location>
        <position position="718"/>
    </location>
    <ligand>
        <name>Zn(2+)</name>
        <dbReference type="ChEBI" id="CHEBI:29105"/>
        <label>2</label>
    </ligand>
</feature>
<evidence type="ECO:0000256" key="6">
    <source>
        <dbReference type="ARBA" id="ARBA00022853"/>
    </source>
</evidence>
<evidence type="ECO:0000256" key="9">
    <source>
        <dbReference type="SAM" id="MobiDB-lite"/>
    </source>
</evidence>
<feature type="binding site" evidence="8">
    <location>
        <position position="724"/>
    </location>
    <ligand>
        <name>Zn(2+)</name>
        <dbReference type="ChEBI" id="CHEBI:29105"/>
        <label>1</label>
    </ligand>
</feature>
<dbReference type="Gene3D" id="3.30.40.10">
    <property type="entry name" value="Zinc/RING finger domain, C3HC4 (zinc finger)"/>
    <property type="match status" value="1"/>
</dbReference>
<name>A0A8E2EE15_9PEZI</name>
<feature type="binding site" evidence="8">
    <location>
        <position position="701"/>
    </location>
    <ligand>
        <name>Zn(2+)</name>
        <dbReference type="ChEBI" id="CHEBI:29105"/>
        <label>1</label>
    </ligand>
</feature>
<dbReference type="GO" id="GO:0005634">
    <property type="term" value="C:nucleus"/>
    <property type="evidence" value="ECO:0007669"/>
    <property type="project" value="UniProtKB-SubCell"/>
</dbReference>
<evidence type="ECO:0000259" key="10">
    <source>
        <dbReference type="SMART" id="SM00249"/>
    </source>
</evidence>
<dbReference type="GO" id="GO:0008270">
    <property type="term" value="F:zinc ion binding"/>
    <property type="evidence" value="ECO:0007669"/>
    <property type="project" value="UniProtKB-KW"/>
</dbReference>
<evidence type="ECO:0000256" key="5">
    <source>
        <dbReference type="ARBA" id="ARBA00022833"/>
    </source>
</evidence>
<feature type="region of interest" description="Disordered" evidence="9">
    <location>
        <begin position="482"/>
        <end position="513"/>
    </location>
</feature>
<dbReference type="SUPFAM" id="SSF57903">
    <property type="entry name" value="FYVE/PHD zinc finger"/>
    <property type="match status" value="1"/>
</dbReference>
<dbReference type="OrthoDB" id="5417730at2759"/>
<dbReference type="PANTHER" id="PTHR10333:SF42">
    <property type="entry name" value="INHIBITOR OF GROWTH PROTEIN 5"/>
    <property type="match status" value="1"/>
</dbReference>
<dbReference type="Proteomes" id="UP000250266">
    <property type="component" value="Unassembled WGS sequence"/>
</dbReference>
<dbReference type="GO" id="GO:0006355">
    <property type="term" value="P:regulation of DNA-templated transcription"/>
    <property type="evidence" value="ECO:0007669"/>
    <property type="project" value="TreeGrafter"/>
</dbReference>
<dbReference type="InterPro" id="IPR013083">
    <property type="entry name" value="Znf_RING/FYVE/PHD"/>
</dbReference>
<comment type="similarity">
    <text evidence="2">Belongs to the ING family.</text>
</comment>
<accession>A0A8E2EE15</accession>
<dbReference type="GO" id="GO:0000785">
    <property type="term" value="C:chromatin"/>
    <property type="evidence" value="ECO:0007669"/>
    <property type="project" value="UniProtKB-ARBA"/>
</dbReference>
<feature type="region of interest" description="Disordered" evidence="9">
    <location>
        <begin position="632"/>
        <end position="652"/>
    </location>
</feature>
<feature type="region of interest" description="Disordered" evidence="9">
    <location>
        <begin position="534"/>
        <end position="581"/>
    </location>
</feature>
<evidence type="ECO:0000256" key="3">
    <source>
        <dbReference type="ARBA" id="ARBA00022723"/>
    </source>
</evidence>
<gene>
    <name evidence="11" type="ORF">K432DRAFT_424482</name>
</gene>
<organism evidence="11 12">
    <name type="scientific">Lepidopterella palustris CBS 459.81</name>
    <dbReference type="NCBI Taxonomy" id="1314670"/>
    <lineage>
        <taxon>Eukaryota</taxon>
        <taxon>Fungi</taxon>
        <taxon>Dikarya</taxon>
        <taxon>Ascomycota</taxon>
        <taxon>Pezizomycotina</taxon>
        <taxon>Dothideomycetes</taxon>
        <taxon>Pleosporomycetidae</taxon>
        <taxon>Mytilinidiales</taxon>
        <taxon>Argynnaceae</taxon>
        <taxon>Lepidopterella</taxon>
    </lineage>
</organism>
<keyword evidence="4" id="KW-0863">Zinc-finger</keyword>
<dbReference type="GO" id="GO:0006325">
    <property type="term" value="P:chromatin organization"/>
    <property type="evidence" value="ECO:0007669"/>
    <property type="project" value="UniProtKB-KW"/>
</dbReference>
<feature type="domain" description="Zinc finger PHD-type" evidence="10">
    <location>
        <begin position="698"/>
        <end position="744"/>
    </location>
</feature>
<dbReference type="InterPro" id="IPR028651">
    <property type="entry name" value="ING_fam"/>
</dbReference>
<keyword evidence="12" id="KW-1185">Reference proteome</keyword>
<keyword evidence="6" id="KW-0156">Chromatin regulator</keyword>
<dbReference type="PANTHER" id="PTHR10333">
    <property type="entry name" value="INHIBITOR OF GROWTH PROTEIN"/>
    <property type="match status" value="1"/>
</dbReference>
<dbReference type="PROSITE" id="PS01359">
    <property type="entry name" value="ZF_PHD_1"/>
    <property type="match status" value="1"/>
</dbReference>
<sequence>MDRRKSRQHLRMASQLLPDGPSSPYQADDENDKEARDDLPMEGCWQHKQPSVFPRAADDVFGISTHIQGEETDSDDSDGFLVGVDGKRHIDTTGHADEVYLINADKPGSKTVCFRYGYHPYTAIFFMRSFLLQYLPAQAHPGYDSLGVDETQDLELATLQARLWRDVAVARRLQNCSTQRELSSFYVRDEDLVMANTIRFITRELASNSLFILRSPPDGVCSCDHPFCWRVRAVHAEPRGSESTKQYLSIEPFISWEGLEPVTDIRIADNQILAYEPRKLDEFGYNDRQKVTPPIQTKFCIHCLEDLWSRRHTAGYTPFTAPKQVKKDRSSTHSVKAGSLVQTTTSPNRRKIPHPNITRSQGRLMRREDSSNGLSSTVTPLKAENFKTTLSETPQLLIMNLDGANNGGEATAALSIPNSADFSEADDEYSNSEIASIALPGPEELPPPNRVLKWNPVNGDSFTDISLEYSIPDHLKFTDVIDNTNDDYPPPPEHKPRVALRGGTRRNEIRKSGERAGIMISDLQKEYLEEAEVSSSTNARRVSLQSMPYPPTSPALSQSASPNSSRRRSARSFSAGNAVKTAMQTLPRRKASMEVKVEGVEDEEAKLRTAITVRMRRDRETRIVERALEEEVRKKRTENERARRQKKRREEDENEAVLLEEAMDPLDKYLLNELAPTIRIQETSTTTGAAKEPIPKLWCLCRKPDDGSTMVQCSSLDCAGVWYHYACLGAAEKKASAWFCPVCKLLEASKFKPNLDTTTQTPIQFSTPFNAYEIKDALGCPGFIFRERMRNPYGLAWGVESRDEDEKVEPVSKRKKLASTS</sequence>
<dbReference type="AlphaFoldDB" id="A0A8E2EE15"/>
<evidence type="ECO:0000256" key="4">
    <source>
        <dbReference type="ARBA" id="ARBA00022771"/>
    </source>
</evidence>
<keyword evidence="5 8" id="KW-0862">Zinc</keyword>
<feature type="compositionally biased region" description="Polar residues" evidence="9">
    <location>
        <begin position="534"/>
        <end position="546"/>
    </location>
</feature>
<feature type="binding site" evidence="8">
    <location>
        <position position="713"/>
    </location>
    <ligand>
        <name>Zn(2+)</name>
        <dbReference type="ChEBI" id="CHEBI:29105"/>
        <label>2</label>
    </ligand>
</feature>